<organism evidence="6">
    <name type="scientific">Loa loa</name>
    <name type="common">Eye worm</name>
    <name type="synonym">Filaria loa</name>
    <dbReference type="NCBI Taxonomy" id="7209"/>
    <lineage>
        <taxon>Eukaryota</taxon>
        <taxon>Metazoa</taxon>
        <taxon>Ecdysozoa</taxon>
        <taxon>Nematoda</taxon>
        <taxon>Chromadorea</taxon>
        <taxon>Rhabditida</taxon>
        <taxon>Spirurina</taxon>
        <taxon>Spiruromorpha</taxon>
        <taxon>Filarioidea</taxon>
        <taxon>Onchocercidae</taxon>
        <taxon>Loa</taxon>
    </lineage>
</organism>
<dbReference type="EMBL" id="JH712111">
    <property type="protein sequence ID" value="EJD75760.1"/>
    <property type="molecule type" value="Genomic_DNA"/>
</dbReference>
<keyword evidence="1" id="KW-0479">Metal-binding</keyword>
<dbReference type="RefSeq" id="XP_020306602.1">
    <property type="nucleotide sequence ID" value="XM_020449831.1"/>
</dbReference>
<reference evidence="6" key="1">
    <citation type="submission" date="2012-04" db="EMBL/GenBank/DDBJ databases">
        <title>The Genome Sequence of Loa loa.</title>
        <authorList>
            <consortium name="The Broad Institute Genome Sequencing Platform"/>
            <consortium name="Broad Institute Genome Sequencing Center for Infectious Disease"/>
            <person name="Nutman T.B."/>
            <person name="Fink D.L."/>
            <person name="Russ C."/>
            <person name="Young S."/>
            <person name="Zeng Q."/>
            <person name="Gargeya S."/>
            <person name="Alvarado L."/>
            <person name="Berlin A."/>
            <person name="Chapman S.B."/>
            <person name="Chen Z."/>
            <person name="Freedman E."/>
            <person name="Gellesch M."/>
            <person name="Goldberg J."/>
            <person name="Griggs A."/>
            <person name="Gujja S."/>
            <person name="Heilman E.R."/>
            <person name="Heiman D."/>
            <person name="Howarth C."/>
            <person name="Mehta T."/>
            <person name="Neiman D."/>
            <person name="Pearson M."/>
            <person name="Roberts A."/>
            <person name="Saif S."/>
            <person name="Shea T."/>
            <person name="Shenoy N."/>
            <person name="Sisk P."/>
            <person name="Stolte C."/>
            <person name="Sykes S."/>
            <person name="White J."/>
            <person name="Yandava C."/>
            <person name="Haas B."/>
            <person name="Henn M.R."/>
            <person name="Nusbaum C."/>
            <person name="Birren B."/>
        </authorList>
    </citation>
    <scope>NUCLEOTIDE SEQUENCE [LARGE SCALE GENOMIC DNA]</scope>
</reference>
<evidence type="ECO:0000256" key="1">
    <source>
        <dbReference type="ARBA" id="ARBA00022723"/>
    </source>
</evidence>
<protein>
    <submittedName>
        <fullName evidence="6">Zinc finger in N-recognin family protein</fullName>
    </submittedName>
</protein>
<dbReference type="SMART" id="SM00396">
    <property type="entry name" value="ZnF_UBR1"/>
    <property type="match status" value="1"/>
</dbReference>
<feature type="domain" description="UBR-type" evidence="5">
    <location>
        <begin position="1271"/>
        <end position="1337"/>
    </location>
</feature>
<accession>A0A1S0UJ97</accession>
<evidence type="ECO:0000259" key="5">
    <source>
        <dbReference type="PROSITE" id="PS51157"/>
    </source>
</evidence>
<dbReference type="CTD" id="9947425"/>
<dbReference type="InterPro" id="IPR045189">
    <property type="entry name" value="UBR4-like"/>
</dbReference>
<dbReference type="PANTHER" id="PTHR21725">
    <property type="entry name" value="E3 UBIQUITIN-PROTEIN LIGASE UBR4"/>
    <property type="match status" value="1"/>
</dbReference>
<dbReference type="KEGG" id="loa:LOAG_17171"/>
<sequence>MPGDPDHAEMSWSLASNADEKEHLSSLLKYIINNGSSMQVDEIILSIHVIGTSLNKLSSNDVLVASEAYRVLIKYFTKYLNEGHVITIHLVDIIRCLLTGTALPTEYHSYLCSQQCNQKKHDTVEIAQPCIQLNISSKEILAINGLSLFSSFPIEKLISALIPAKLLDPFQGAIVRRSFPAYFKINHSDVSVLQIGITDVDKLLCIDFGPATETIMEYISGTSNALILMISSLACNCTIEEMQTDAGNACCAAVISIHRRVTELAMGTLCYRNHLTNSTEALVFCINELLRSRKMDIAYVFANRFLNMLPTALSILTSISSALYEALWNVAKEALQHALRLGDATSVKKLTSADSPDDPVAGVGDWLENILRAVPVLMDQQEDAVNLQKASLFAISSSTLLSLCERSLSILLFMGNTLNIWTSSSFNCFRDLCAASGGDHGCCGTEDVSVLLIMLLEHSLDKGYLDENDEGQLVNSMLYFPKGNESEIITSDPFCLKIIAVCVLGRQNAAQIVCHVLRSIDAESRNGIPGHSTFWLLECISELLNSEDLKKSAVFAMNMLYDAMKSGVKRQRVRYALEAVHLLLVGGQSHGKRNVIMKKFRKCCCDFFDLSRPTKWGDTVLTRSMFNFNHWDELHDLYISWLYDMQWDEVHFPAHIILPPTVSFLSKIVSTTGILPAERCHFIRIRPLLLDSIYAAYLDKFNDENTNINVTHVLKIETLVAVGLPIMDDCSLIDLVNLPLIYYDSLLLFYNQLRKYRCSAEELVRMAEFVFEMYKNAANVICERSKVTLSLGAYAASLSLGKSDLLNSTVPHARGELHSILNDDLLKLVRTWAGLTLPELRFSCTPAMLDATSDTFQSPYSVITQVRDIKKQMFAAFSSLCDNTTRFVLNQLLSRNGVRHQDETPLLLDWVIFIHSSDLTGTATRELSQSVLSKMDIVLVISRHLAHIVSTLLDGVLAQQTTSETNLLNGQSVFCSILINLVSSQSSLDLPWNKLPENIFSSVLDRLAVDDSLMKRSVPFVNLLSTICCSKNAHLNSRFLSPLEKHQDLLVQWISVSAAPLNTFCMLQPLIEHLAGDRDRKASFDDPGFQALLEQMINVLFGEEVHQRTASSSLIEVKRSDRWMYASLCSRKMNNQNEKEGSGSEDRKSEQLKEVDIFSKGLLTMLNIGGPKIHCRLIEQCAKLFQELVDLIQKDGLELLKGSSNVSSSQITAVLYAFIFLCSILDYIDGLCRTLCPPGVIRDDSDDLSTVFTPKHIIKKKPTCSRSRALPLCTFASTAKEFVQQHWYNCYTCGMVEGEGVCSVCAVNCHRNHDLSYSKFGSFFCDCGAKGCVALKSTSYPKPQRVSNQKYATLPRNRSKSSKRRLSLFSHLSVMDEDKTEIENRLCQFMETLTTNRENIMSVITAVKEGMRLRSGKARETRLKEVDAKMIQGLTISTDRIIMELLTAYPKALFDRRIETGKSIDNVIASLEIGGTILLVAVQENSKIILLDVRSLLSASTKNFDIPRVELDAVGFKIVALASMKDLLAVCGLNQCLILRINKDGDISERQNVEFANSLPSYAVPKKVMSETTIASDITRDVVALSWIELMQTR</sequence>
<dbReference type="OrthoDB" id="5826322at2759"/>
<evidence type="ECO:0000256" key="3">
    <source>
        <dbReference type="ARBA" id="ARBA00022833"/>
    </source>
</evidence>
<proteinExistence type="predicted"/>
<dbReference type="InterPro" id="IPR003126">
    <property type="entry name" value="Znf_UBR"/>
</dbReference>
<keyword evidence="2" id="KW-0863">Zinc-finger</keyword>
<dbReference type="GO" id="GO:0008270">
    <property type="term" value="F:zinc ion binding"/>
    <property type="evidence" value="ECO:0007669"/>
    <property type="project" value="UniProtKB-KW"/>
</dbReference>
<evidence type="ECO:0000313" key="6">
    <source>
        <dbReference type="EMBL" id="EJD75760.1"/>
    </source>
</evidence>
<dbReference type="PANTHER" id="PTHR21725:SF1">
    <property type="entry name" value="E3 UBIQUITIN-PROTEIN LIGASE UBR4"/>
    <property type="match status" value="1"/>
</dbReference>
<name>A0A1S0UJ97_LOALO</name>
<dbReference type="Pfam" id="PF02207">
    <property type="entry name" value="zf-UBR"/>
    <property type="match status" value="1"/>
</dbReference>
<dbReference type="GeneID" id="9947425"/>
<evidence type="ECO:0000256" key="2">
    <source>
        <dbReference type="ARBA" id="ARBA00022771"/>
    </source>
</evidence>
<dbReference type="OMA" id="TETIMEY"/>
<keyword evidence="3" id="KW-0862">Zinc</keyword>
<dbReference type="InParanoid" id="A0A1S0UJ97"/>
<evidence type="ECO:0000256" key="4">
    <source>
        <dbReference type="PROSITE-ProRule" id="PRU00508"/>
    </source>
</evidence>
<dbReference type="PROSITE" id="PS51157">
    <property type="entry name" value="ZF_UBR"/>
    <property type="match status" value="1"/>
</dbReference>
<gene>
    <name evidence="6" type="ORF">LOAG_17171</name>
</gene>
<feature type="zinc finger region" description="UBR-type" evidence="4">
    <location>
        <begin position="1271"/>
        <end position="1337"/>
    </location>
</feature>